<reference evidence="1" key="1">
    <citation type="submission" date="2013-04" db="EMBL/GenBank/DDBJ databases">
        <authorList>
            <person name="Qu J."/>
            <person name="Murali S.C."/>
            <person name="Bandaranaike D."/>
            <person name="Bellair M."/>
            <person name="Blankenburg K."/>
            <person name="Chao H."/>
            <person name="Dinh H."/>
            <person name="Doddapaneni H."/>
            <person name="Downs B."/>
            <person name="Dugan-Rocha S."/>
            <person name="Elkadiri S."/>
            <person name="Gnanaolivu R.D."/>
            <person name="Hernandez B."/>
            <person name="Javaid M."/>
            <person name="Jayaseelan J.C."/>
            <person name="Lee S."/>
            <person name="Li M."/>
            <person name="Ming W."/>
            <person name="Munidasa M."/>
            <person name="Muniz J."/>
            <person name="Nguyen L."/>
            <person name="Ongeri F."/>
            <person name="Osuji N."/>
            <person name="Pu L.-L."/>
            <person name="Puazo M."/>
            <person name="Qu C."/>
            <person name="Quiroz J."/>
            <person name="Raj R."/>
            <person name="Weissenberger G."/>
            <person name="Xin Y."/>
            <person name="Zou X."/>
            <person name="Han Y."/>
            <person name="Richards S."/>
            <person name="Worley K."/>
            <person name="Muzny D."/>
            <person name="Gibbs R."/>
        </authorList>
    </citation>
    <scope>NUCLEOTIDE SEQUENCE</scope>
    <source>
        <strain evidence="1">Sampled in the wild</strain>
    </source>
</reference>
<evidence type="ECO:0000313" key="1">
    <source>
        <dbReference type="EMBL" id="KAG8236321.1"/>
    </source>
</evidence>
<accession>A0A8K0KM43</accession>
<organism evidence="1 2">
    <name type="scientific">Ladona fulva</name>
    <name type="common">Scarce chaser dragonfly</name>
    <name type="synonym">Libellula fulva</name>
    <dbReference type="NCBI Taxonomy" id="123851"/>
    <lineage>
        <taxon>Eukaryota</taxon>
        <taxon>Metazoa</taxon>
        <taxon>Ecdysozoa</taxon>
        <taxon>Arthropoda</taxon>
        <taxon>Hexapoda</taxon>
        <taxon>Insecta</taxon>
        <taxon>Pterygota</taxon>
        <taxon>Palaeoptera</taxon>
        <taxon>Odonata</taxon>
        <taxon>Epiprocta</taxon>
        <taxon>Anisoptera</taxon>
        <taxon>Libelluloidea</taxon>
        <taxon>Libellulidae</taxon>
        <taxon>Ladona</taxon>
    </lineage>
</organism>
<protein>
    <submittedName>
        <fullName evidence="1">Uncharacterized protein</fullName>
    </submittedName>
</protein>
<dbReference type="OrthoDB" id="337038at2759"/>
<dbReference type="SUPFAM" id="SSF55797">
    <property type="entry name" value="PR-1-like"/>
    <property type="match status" value="2"/>
</dbReference>
<dbReference type="PANTHER" id="PTHR10334">
    <property type="entry name" value="CYSTEINE-RICH SECRETORY PROTEIN-RELATED"/>
    <property type="match status" value="1"/>
</dbReference>
<dbReference type="Gene3D" id="3.40.33.10">
    <property type="entry name" value="CAP"/>
    <property type="match status" value="1"/>
</dbReference>
<comment type="caution">
    <text evidence="1">The sequence shown here is derived from an EMBL/GenBank/DDBJ whole genome shotgun (WGS) entry which is preliminary data.</text>
</comment>
<dbReference type="EMBL" id="KZ309014">
    <property type="protein sequence ID" value="KAG8236321.1"/>
    <property type="molecule type" value="Genomic_DNA"/>
</dbReference>
<dbReference type="Proteomes" id="UP000792457">
    <property type="component" value="Unassembled WGS sequence"/>
</dbReference>
<keyword evidence="2" id="KW-1185">Reference proteome</keyword>
<evidence type="ECO:0000313" key="2">
    <source>
        <dbReference type="Proteomes" id="UP000792457"/>
    </source>
</evidence>
<proteinExistence type="predicted"/>
<dbReference type="AlphaFoldDB" id="A0A8K0KM43"/>
<dbReference type="InterPro" id="IPR035940">
    <property type="entry name" value="CAP_sf"/>
</dbReference>
<reference evidence="1" key="2">
    <citation type="submission" date="2017-10" db="EMBL/GenBank/DDBJ databases">
        <title>Ladona fulva Genome sequencing and assembly.</title>
        <authorList>
            <person name="Murali S."/>
            <person name="Richards S."/>
            <person name="Bandaranaike D."/>
            <person name="Bellair M."/>
            <person name="Blankenburg K."/>
            <person name="Chao H."/>
            <person name="Dinh H."/>
            <person name="Doddapaneni H."/>
            <person name="Dugan-Rocha S."/>
            <person name="Elkadiri S."/>
            <person name="Gnanaolivu R."/>
            <person name="Hernandez B."/>
            <person name="Skinner E."/>
            <person name="Javaid M."/>
            <person name="Lee S."/>
            <person name="Li M."/>
            <person name="Ming W."/>
            <person name="Munidasa M."/>
            <person name="Muniz J."/>
            <person name="Nguyen L."/>
            <person name="Hughes D."/>
            <person name="Osuji N."/>
            <person name="Pu L.-L."/>
            <person name="Puazo M."/>
            <person name="Qu C."/>
            <person name="Quiroz J."/>
            <person name="Raj R."/>
            <person name="Weissenberger G."/>
            <person name="Xin Y."/>
            <person name="Zou X."/>
            <person name="Han Y."/>
            <person name="Worley K."/>
            <person name="Muzny D."/>
            <person name="Gibbs R."/>
        </authorList>
    </citation>
    <scope>NUCLEOTIDE SEQUENCE</scope>
    <source>
        <strain evidence="1">Sampled in the wild</strain>
    </source>
</reference>
<dbReference type="InterPro" id="IPR001283">
    <property type="entry name" value="CRISP-related"/>
</dbReference>
<name>A0A8K0KM43_LADFU</name>
<sequence>MAKSRKGQMFVVANYYPPGNYIGSYTENVPPEGHELGMGMARSKTGRIIVVANYNPRGNYIGSFHNNVLPKIA</sequence>
<gene>
    <name evidence="1" type="ORF">J437_LFUL015948</name>
</gene>